<keyword evidence="5 7" id="KW-0472">Membrane</keyword>
<dbReference type="Gene3D" id="1.20.1250.20">
    <property type="entry name" value="MFS general substrate transporter like domains"/>
    <property type="match status" value="1"/>
</dbReference>
<dbReference type="PANTHER" id="PTHR23502:SF132">
    <property type="entry name" value="POLYAMINE TRANSPORTER 2-RELATED"/>
    <property type="match status" value="1"/>
</dbReference>
<feature type="transmembrane region" description="Helical" evidence="7">
    <location>
        <begin position="267"/>
        <end position="284"/>
    </location>
</feature>
<dbReference type="InterPro" id="IPR036259">
    <property type="entry name" value="MFS_trans_sf"/>
</dbReference>
<comment type="caution">
    <text evidence="8">The sequence shown here is derived from an EMBL/GenBank/DDBJ whole genome shotgun (WGS) entry which is preliminary data.</text>
</comment>
<feature type="region of interest" description="Disordered" evidence="6">
    <location>
        <begin position="27"/>
        <end position="54"/>
    </location>
</feature>
<evidence type="ECO:0000256" key="6">
    <source>
        <dbReference type="SAM" id="MobiDB-lite"/>
    </source>
</evidence>
<dbReference type="EMBL" id="JAEPRB010000430">
    <property type="protein sequence ID" value="KAG2216273.1"/>
    <property type="molecule type" value="Genomic_DNA"/>
</dbReference>
<sequence>MRQQQKNYDIDDETIHQQEINVIITEETHNRQESSNNDSINATNNSNNNDTWSITTCNKNELKHDQQSKDKNHNNNQPQVKGLFRFWNKLKGRIINNQSSTTIDPRNFSTSKKRSIMIQMMFAAIVTPLATTIAFPALPTMQKDLETSETAINAATSILSDIYGPGERGQAYSWFVSAPLVVPAIAPVIGGYLTEGLGWRIMVFALPESIRRVETFDNLPTTTKEVCDQKEITEQTTTTDMKMTVEKKKQKHVNPLSAIKLVKNGNVVLPAIFAGFLYFTFYIINTNMTWIYTNQYGFSAGIVGLCYLPGALGGICGSQIAGSISDKLYAADIRKGRKAYPERRLHYPLFGSSITIFILSVIAYGWCTNLNVHFAYGLVALFFACNNLIRFCLGGVGALVASDLQSTMGNGPLLTMCAGVTLLGFGLLVWTKQNRAKWASTKTGSAEGLD</sequence>
<evidence type="ECO:0000256" key="1">
    <source>
        <dbReference type="ARBA" id="ARBA00004141"/>
    </source>
</evidence>
<dbReference type="GO" id="GO:0005886">
    <property type="term" value="C:plasma membrane"/>
    <property type="evidence" value="ECO:0007669"/>
    <property type="project" value="TreeGrafter"/>
</dbReference>
<feature type="compositionally biased region" description="Low complexity" evidence="6">
    <location>
        <begin position="34"/>
        <end position="54"/>
    </location>
</feature>
<evidence type="ECO:0000313" key="9">
    <source>
        <dbReference type="Proteomes" id="UP000646827"/>
    </source>
</evidence>
<dbReference type="AlphaFoldDB" id="A0A8H7RTB3"/>
<dbReference type="Pfam" id="PF07690">
    <property type="entry name" value="MFS_1"/>
    <property type="match status" value="1"/>
</dbReference>
<evidence type="ECO:0008006" key="10">
    <source>
        <dbReference type="Google" id="ProtNLM"/>
    </source>
</evidence>
<feature type="transmembrane region" description="Helical" evidence="7">
    <location>
        <begin position="413"/>
        <end position="431"/>
    </location>
</feature>
<comment type="subcellular location">
    <subcellularLocation>
        <location evidence="1">Membrane</location>
        <topology evidence="1">Multi-pass membrane protein</topology>
    </subcellularLocation>
</comment>
<dbReference type="OrthoDB" id="2278996at2759"/>
<accession>A0A8H7RTB3</accession>
<evidence type="ECO:0000256" key="3">
    <source>
        <dbReference type="ARBA" id="ARBA00022692"/>
    </source>
</evidence>
<protein>
    <recommendedName>
        <fullName evidence="10">Major facilitator superfamily (MFS) profile domain-containing protein</fullName>
    </recommendedName>
</protein>
<evidence type="ECO:0000256" key="5">
    <source>
        <dbReference type="ARBA" id="ARBA00023136"/>
    </source>
</evidence>
<dbReference type="InterPro" id="IPR011701">
    <property type="entry name" value="MFS"/>
</dbReference>
<keyword evidence="3 7" id="KW-0812">Transmembrane</keyword>
<evidence type="ECO:0000256" key="7">
    <source>
        <dbReference type="SAM" id="Phobius"/>
    </source>
</evidence>
<organism evidence="8 9">
    <name type="scientific">Circinella minor</name>
    <dbReference type="NCBI Taxonomy" id="1195481"/>
    <lineage>
        <taxon>Eukaryota</taxon>
        <taxon>Fungi</taxon>
        <taxon>Fungi incertae sedis</taxon>
        <taxon>Mucoromycota</taxon>
        <taxon>Mucoromycotina</taxon>
        <taxon>Mucoromycetes</taxon>
        <taxon>Mucorales</taxon>
        <taxon>Lichtheimiaceae</taxon>
        <taxon>Circinella</taxon>
    </lineage>
</organism>
<dbReference type="Gene3D" id="1.20.1720.10">
    <property type="entry name" value="Multidrug resistance protein D"/>
    <property type="match status" value="1"/>
</dbReference>
<keyword evidence="4 7" id="KW-1133">Transmembrane helix</keyword>
<name>A0A8H7RTB3_9FUNG</name>
<dbReference type="GO" id="GO:0022857">
    <property type="term" value="F:transmembrane transporter activity"/>
    <property type="evidence" value="ECO:0007669"/>
    <property type="project" value="InterPro"/>
</dbReference>
<feature type="transmembrane region" description="Helical" evidence="7">
    <location>
        <begin position="345"/>
        <end position="366"/>
    </location>
</feature>
<gene>
    <name evidence="8" type="ORF">INT45_002918</name>
</gene>
<feature type="transmembrane region" description="Helical" evidence="7">
    <location>
        <begin position="378"/>
        <end position="401"/>
    </location>
</feature>
<feature type="transmembrane region" description="Helical" evidence="7">
    <location>
        <begin position="171"/>
        <end position="193"/>
    </location>
</feature>
<dbReference type="SUPFAM" id="SSF103473">
    <property type="entry name" value="MFS general substrate transporter"/>
    <property type="match status" value="1"/>
</dbReference>
<keyword evidence="9" id="KW-1185">Reference proteome</keyword>
<feature type="transmembrane region" description="Helical" evidence="7">
    <location>
        <begin position="116"/>
        <end position="138"/>
    </location>
</feature>
<evidence type="ECO:0000256" key="4">
    <source>
        <dbReference type="ARBA" id="ARBA00022989"/>
    </source>
</evidence>
<dbReference type="Proteomes" id="UP000646827">
    <property type="component" value="Unassembled WGS sequence"/>
</dbReference>
<evidence type="ECO:0000256" key="2">
    <source>
        <dbReference type="ARBA" id="ARBA00022448"/>
    </source>
</evidence>
<evidence type="ECO:0000313" key="8">
    <source>
        <dbReference type="EMBL" id="KAG2216273.1"/>
    </source>
</evidence>
<feature type="transmembrane region" description="Helical" evidence="7">
    <location>
        <begin position="296"/>
        <end position="324"/>
    </location>
</feature>
<keyword evidence="2" id="KW-0813">Transport</keyword>
<dbReference type="PANTHER" id="PTHR23502">
    <property type="entry name" value="MAJOR FACILITATOR SUPERFAMILY"/>
    <property type="match status" value="1"/>
</dbReference>
<reference evidence="8 9" key="1">
    <citation type="submission" date="2020-12" db="EMBL/GenBank/DDBJ databases">
        <title>Metabolic potential, ecology and presence of endohyphal bacteria is reflected in genomic diversity of Mucoromycotina.</title>
        <authorList>
            <person name="Muszewska A."/>
            <person name="Okrasinska A."/>
            <person name="Steczkiewicz K."/>
            <person name="Drgas O."/>
            <person name="Orlowska M."/>
            <person name="Perlinska-Lenart U."/>
            <person name="Aleksandrzak-Piekarczyk T."/>
            <person name="Szatraj K."/>
            <person name="Zielenkiewicz U."/>
            <person name="Pilsyk S."/>
            <person name="Malc E."/>
            <person name="Mieczkowski P."/>
            <person name="Kruszewska J.S."/>
            <person name="Biernat P."/>
            <person name="Pawlowska J."/>
        </authorList>
    </citation>
    <scope>NUCLEOTIDE SEQUENCE [LARGE SCALE GENOMIC DNA]</scope>
    <source>
        <strain evidence="8 9">CBS 142.35</strain>
    </source>
</reference>
<proteinExistence type="predicted"/>